<evidence type="ECO:0000313" key="10">
    <source>
        <dbReference type="EMBL" id="EMS78546.1"/>
    </source>
</evidence>
<feature type="transmembrane region" description="Helical" evidence="8">
    <location>
        <begin position="370"/>
        <end position="388"/>
    </location>
</feature>
<feature type="transmembrane region" description="Helical" evidence="8">
    <location>
        <begin position="329"/>
        <end position="349"/>
    </location>
</feature>
<dbReference type="InterPro" id="IPR035906">
    <property type="entry name" value="MetI-like_sf"/>
</dbReference>
<keyword evidence="6 8" id="KW-1133">Transmembrane helix</keyword>
<feature type="transmembrane region" description="Helical" evidence="8">
    <location>
        <begin position="91"/>
        <end position="110"/>
    </location>
</feature>
<keyword evidence="4" id="KW-0997">Cell inner membrane</keyword>
<feature type="transmembrane region" description="Helical" evidence="8">
    <location>
        <begin position="12"/>
        <end position="35"/>
    </location>
</feature>
<evidence type="ECO:0000259" key="9">
    <source>
        <dbReference type="PROSITE" id="PS50928"/>
    </source>
</evidence>
<reference evidence="10 11" key="1">
    <citation type="journal article" date="2013" name="Genome Announc.">
        <title>Draft Genome Sequence of Desulfotignum phosphitoxidans DSM 13687 Strain FiPS-3.</title>
        <authorList>
            <person name="Poehlein A."/>
            <person name="Daniel R."/>
            <person name="Simeonova D.D."/>
        </authorList>
    </citation>
    <scope>NUCLEOTIDE SEQUENCE [LARGE SCALE GENOMIC DNA]</scope>
    <source>
        <strain evidence="10 11">DSM 13687</strain>
    </source>
</reference>
<evidence type="ECO:0000256" key="8">
    <source>
        <dbReference type="RuleBase" id="RU363032"/>
    </source>
</evidence>
<dbReference type="RefSeq" id="WP_006966966.1">
    <property type="nucleotide sequence ID" value="NZ_APJX01000007.1"/>
</dbReference>
<dbReference type="EMBL" id="APJX01000007">
    <property type="protein sequence ID" value="EMS78546.1"/>
    <property type="molecule type" value="Genomic_DNA"/>
</dbReference>
<name>S0G3X5_9BACT</name>
<dbReference type="PANTHER" id="PTHR43357:SF3">
    <property type="entry name" value="FE(3+)-TRANSPORT SYSTEM PERMEASE PROTEIN FBPB 2"/>
    <property type="match status" value="1"/>
</dbReference>
<feature type="transmembrane region" description="Helical" evidence="8">
    <location>
        <begin position="514"/>
        <end position="535"/>
    </location>
</feature>
<evidence type="ECO:0000256" key="4">
    <source>
        <dbReference type="ARBA" id="ARBA00022519"/>
    </source>
</evidence>
<organism evidence="10 11">
    <name type="scientific">Desulfotignum phosphitoxidans DSM 13687</name>
    <dbReference type="NCBI Taxonomy" id="1286635"/>
    <lineage>
        <taxon>Bacteria</taxon>
        <taxon>Pseudomonadati</taxon>
        <taxon>Thermodesulfobacteriota</taxon>
        <taxon>Desulfobacteria</taxon>
        <taxon>Desulfobacterales</taxon>
        <taxon>Desulfobacteraceae</taxon>
        <taxon>Desulfotignum</taxon>
    </lineage>
</organism>
<evidence type="ECO:0000256" key="6">
    <source>
        <dbReference type="ARBA" id="ARBA00022989"/>
    </source>
</evidence>
<evidence type="ECO:0000256" key="7">
    <source>
        <dbReference type="ARBA" id="ARBA00023136"/>
    </source>
</evidence>
<dbReference type="FunFam" id="1.10.3720.10:FF:000088">
    <property type="entry name" value="Iron(III) ABC transporter, permease protein"/>
    <property type="match status" value="1"/>
</dbReference>
<feature type="domain" description="ABC transmembrane type-1" evidence="9">
    <location>
        <begin position="326"/>
        <end position="532"/>
    </location>
</feature>
<feature type="transmembrane region" description="Helical" evidence="8">
    <location>
        <begin position="285"/>
        <end position="309"/>
    </location>
</feature>
<dbReference type="AlphaFoldDB" id="S0G3X5"/>
<dbReference type="PANTHER" id="PTHR43357">
    <property type="entry name" value="INNER MEMBRANE ABC TRANSPORTER PERMEASE PROTEIN YDCV"/>
    <property type="match status" value="1"/>
</dbReference>
<dbReference type="GO" id="GO:0055085">
    <property type="term" value="P:transmembrane transport"/>
    <property type="evidence" value="ECO:0007669"/>
    <property type="project" value="InterPro"/>
</dbReference>
<keyword evidence="3" id="KW-1003">Cell membrane</keyword>
<protein>
    <submittedName>
        <fullName evidence="10">Fe(3+)-transport system permease protein FbpB</fullName>
    </submittedName>
</protein>
<gene>
    <name evidence="10" type="primary">fbpB</name>
    <name evidence="10" type="ORF">Dpo_7c00160</name>
</gene>
<feature type="transmembrane region" description="Helical" evidence="8">
    <location>
        <begin position="138"/>
        <end position="158"/>
    </location>
</feature>
<evidence type="ECO:0000313" key="11">
    <source>
        <dbReference type="Proteomes" id="UP000014216"/>
    </source>
</evidence>
<dbReference type="Pfam" id="PF00528">
    <property type="entry name" value="BPD_transp_1"/>
    <property type="match status" value="1"/>
</dbReference>
<feature type="transmembrane region" description="Helical" evidence="8">
    <location>
        <begin position="228"/>
        <end position="255"/>
    </location>
</feature>
<comment type="subcellular location">
    <subcellularLocation>
        <location evidence="1">Cell inner membrane</location>
        <topology evidence="1">Multi-pass membrane protein</topology>
    </subcellularLocation>
    <subcellularLocation>
        <location evidence="8">Cell membrane</location>
        <topology evidence="8">Multi-pass membrane protein</topology>
    </subcellularLocation>
</comment>
<sequence length="546" mass="59286">MISSIKYQGGFIVSSGIAAISLSPVLFILASGMNADPDIWSHLKQYVLPGLLKNTAILVAGVVSVTAALGISLAWLTSFYEFWGRRLFEKWLIFPLAIPTYVMAFIYTGLLDYSGPVQTAVREYAPELAGLFPEIRSGGGAIMVISLAIFPYVFLMASSGFRSMGRSMVEASQSLGGGRMFTLFRVTLPMARPWIFGGLILVFMETLADFGAVSVFNYDTFTTGIYKAWYGLFSVNAAAQLASILVVMVLVIVAAESWLRRKQKFFNRGGHQPVSRKRLNGTGHFLASAFCSTVLLVSFVIPAVQLLIWTAKAFAVEFGAHYIHLVANTFFLGLMGTAVTLAVAVSLSYSGRRRADLKTGIAAKLSLSGYALPGTVLAVGIIHVVAWLDSRVTGTMDMLGIQLQGALLQGSLILLPLCYMIRFLTVGYNPVSSHMTRLTPSIDEAARLMKVTGPALLSKIHLPLIRKGMVTGGILVLVEIFKEMPVTLMLRPFGWDTLAVKIFELTSEGEWERAALPAVTLVLAGMIPVGFLTFIGRSKKQHVPEG</sequence>
<evidence type="ECO:0000256" key="3">
    <source>
        <dbReference type="ARBA" id="ARBA00022475"/>
    </source>
</evidence>
<evidence type="ECO:0000256" key="2">
    <source>
        <dbReference type="ARBA" id="ARBA00022448"/>
    </source>
</evidence>
<keyword evidence="11" id="KW-1185">Reference proteome</keyword>
<comment type="similarity">
    <text evidence="8">Belongs to the binding-protein-dependent transport system permease family.</text>
</comment>
<dbReference type="SUPFAM" id="SSF161098">
    <property type="entry name" value="MetI-like"/>
    <property type="match status" value="2"/>
</dbReference>
<dbReference type="InterPro" id="IPR000515">
    <property type="entry name" value="MetI-like"/>
</dbReference>
<accession>S0G3X5</accession>
<keyword evidence="7 8" id="KW-0472">Membrane</keyword>
<proteinExistence type="inferred from homology"/>
<feature type="transmembrane region" description="Helical" evidence="8">
    <location>
        <begin position="408"/>
        <end position="428"/>
    </location>
</feature>
<comment type="caution">
    <text evidence="10">The sequence shown here is derived from an EMBL/GenBank/DDBJ whole genome shotgun (WGS) entry which is preliminary data.</text>
</comment>
<dbReference type="CDD" id="cd06261">
    <property type="entry name" value="TM_PBP2"/>
    <property type="match status" value="1"/>
</dbReference>
<evidence type="ECO:0000256" key="1">
    <source>
        <dbReference type="ARBA" id="ARBA00004429"/>
    </source>
</evidence>
<feature type="transmembrane region" description="Helical" evidence="8">
    <location>
        <begin position="194"/>
        <end position="216"/>
    </location>
</feature>
<dbReference type="GO" id="GO:0005886">
    <property type="term" value="C:plasma membrane"/>
    <property type="evidence" value="ECO:0007669"/>
    <property type="project" value="UniProtKB-SubCell"/>
</dbReference>
<feature type="transmembrane region" description="Helical" evidence="8">
    <location>
        <begin position="55"/>
        <end position="79"/>
    </location>
</feature>
<feature type="domain" description="ABC transmembrane type-1" evidence="9">
    <location>
        <begin position="52"/>
        <end position="254"/>
    </location>
</feature>
<keyword evidence="2 8" id="KW-0813">Transport</keyword>
<dbReference type="PROSITE" id="PS50928">
    <property type="entry name" value="ABC_TM1"/>
    <property type="match status" value="2"/>
</dbReference>
<evidence type="ECO:0000256" key="5">
    <source>
        <dbReference type="ARBA" id="ARBA00022692"/>
    </source>
</evidence>
<dbReference type="Proteomes" id="UP000014216">
    <property type="component" value="Unassembled WGS sequence"/>
</dbReference>
<keyword evidence="5 8" id="KW-0812">Transmembrane</keyword>
<dbReference type="Gene3D" id="1.10.3720.10">
    <property type="entry name" value="MetI-like"/>
    <property type="match status" value="2"/>
</dbReference>
<dbReference type="OrthoDB" id="9795403at2"/>
<dbReference type="PATRIC" id="fig|1286635.3.peg.3186"/>